<proteinExistence type="inferred from homology"/>
<dbReference type="InterPro" id="IPR012338">
    <property type="entry name" value="Beta-lactam/transpept-like"/>
</dbReference>
<evidence type="ECO:0000259" key="5">
    <source>
        <dbReference type="Pfam" id="PF00905"/>
    </source>
</evidence>
<evidence type="ECO:0000256" key="3">
    <source>
        <dbReference type="ARBA" id="ARBA00023136"/>
    </source>
</evidence>
<dbReference type="GO" id="GO:0005886">
    <property type="term" value="C:plasma membrane"/>
    <property type="evidence" value="ECO:0007669"/>
    <property type="project" value="TreeGrafter"/>
</dbReference>
<evidence type="ECO:0000313" key="8">
    <source>
        <dbReference type="Proteomes" id="UP000430692"/>
    </source>
</evidence>
<dbReference type="EMBL" id="WUUL01000007">
    <property type="protein sequence ID" value="MXQ54327.1"/>
    <property type="molecule type" value="Genomic_DNA"/>
</dbReference>
<dbReference type="GO" id="GO:0071972">
    <property type="term" value="F:peptidoglycan L,D-transpeptidase activity"/>
    <property type="evidence" value="ECO:0007669"/>
    <property type="project" value="TreeGrafter"/>
</dbReference>
<dbReference type="AlphaFoldDB" id="A0A6I4VRY0"/>
<comment type="similarity">
    <text evidence="2">Belongs to the transpeptidase family.</text>
</comment>
<evidence type="ECO:0008006" key="9">
    <source>
        <dbReference type="Google" id="ProtNLM"/>
    </source>
</evidence>
<dbReference type="Gene3D" id="3.90.1310.10">
    <property type="entry name" value="Penicillin-binding protein 2a (Domain 2)"/>
    <property type="match status" value="1"/>
</dbReference>
<dbReference type="InterPro" id="IPR036138">
    <property type="entry name" value="PBP_dimer_sf"/>
</dbReference>
<dbReference type="InterPro" id="IPR050515">
    <property type="entry name" value="Beta-lactam/transpept"/>
</dbReference>
<comment type="caution">
    <text evidence="7">The sequence shown here is derived from an EMBL/GenBank/DDBJ whole genome shotgun (WGS) entry which is preliminary data.</text>
</comment>
<evidence type="ECO:0000256" key="1">
    <source>
        <dbReference type="ARBA" id="ARBA00004370"/>
    </source>
</evidence>
<keyword evidence="4" id="KW-0812">Transmembrane</keyword>
<dbReference type="PANTHER" id="PTHR30627:SF24">
    <property type="entry name" value="PENICILLIN-BINDING PROTEIN 4B"/>
    <property type="match status" value="1"/>
</dbReference>
<evidence type="ECO:0000313" key="7">
    <source>
        <dbReference type="EMBL" id="MXQ54327.1"/>
    </source>
</evidence>
<feature type="domain" description="Penicillin-binding protein dimerisation" evidence="6">
    <location>
        <begin position="57"/>
        <end position="225"/>
    </location>
</feature>
<keyword evidence="3 4" id="KW-0472">Membrane</keyword>
<evidence type="ECO:0000256" key="2">
    <source>
        <dbReference type="ARBA" id="ARBA00007171"/>
    </source>
</evidence>
<evidence type="ECO:0000259" key="6">
    <source>
        <dbReference type="Pfam" id="PF03717"/>
    </source>
</evidence>
<protein>
    <recommendedName>
        <fullName evidence="9">Cell division protein FtsI/penicillin-binding protein 2</fullName>
    </recommendedName>
</protein>
<dbReference type="InterPro" id="IPR001460">
    <property type="entry name" value="PCN-bd_Tpept"/>
</dbReference>
<evidence type="ECO:0000256" key="4">
    <source>
        <dbReference type="SAM" id="Phobius"/>
    </source>
</evidence>
<dbReference type="GO" id="GO:0071555">
    <property type="term" value="P:cell wall organization"/>
    <property type="evidence" value="ECO:0007669"/>
    <property type="project" value="TreeGrafter"/>
</dbReference>
<keyword evidence="8" id="KW-1185">Reference proteome</keyword>
<dbReference type="Gene3D" id="3.40.710.10">
    <property type="entry name" value="DD-peptidase/beta-lactamase superfamily"/>
    <property type="match status" value="1"/>
</dbReference>
<dbReference type="SUPFAM" id="SSF56601">
    <property type="entry name" value="beta-lactamase/transpeptidase-like"/>
    <property type="match status" value="1"/>
</dbReference>
<feature type="domain" description="Penicillin-binding protein transpeptidase" evidence="5">
    <location>
        <begin position="269"/>
        <end position="579"/>
    </location>
</feature>
<dbReference type="Pfam" id="PF00905">
    <property type="entry name" value="Transpeptidase"/>
    <property type="match status" value="1"/>
</dbReference>
<name>A0A6I4VRY0_9BACL</name>
<organism evidence="7 8">
    <name type="scientific">Shimazuella alba</name>
    <dbReference type="NCBI Taxonomy" id="2690964"/>
    <lineage>
        <taxon>Bacteria</taxon>
        <taxon>Bacillati</taxon>
        <taxon>Bacillota</taxon>
        <taxon>Bacilli</taxon>
        <taxon>Bacillales</taxon>
        <taxon>Thermoactinomycetaceae</taxon>
        <taxon>Shimazuella</taxon>
    </lineage>
</organism>
<dbReference type="GO" id="GO:0008658">
    <property type="term" value="F:penicillin binding"/>
    <property type="evidence" value="ECO:0007669"/>
    <property type="project" value="InterPro"/>
</dbReference>
<comment type="subcellular location">
    <subcellularLocation>
        <location evidence="1">Membrane</location>
    </subcellularLocation>
</comment>
<feature type="transmembrane region" description="Helical" evidence="4">
    <location>
        <begin position="7"/>
        <end position="25"/>
    </location>
</feature>
<dbReference type="InterPro" id="IPR005311">
    <property type="entry name" value="PBP_dimer"/>
</dbReference>
<dbReference type="SUPFAM" id="SSF56519">
    <property type="entry name" value="Penicillin binding protein dimerisation domain"/>
    <property type="match status" value="1"/>
</dbReference>
<dbReference type="PANTHER" id="PTHR30627">
    <property type="entry name" value="PEPTIDOGLYCAN D,D-TRANSPEPTIDASE"/>
    <property type="match status" value="1"/>
</dbReference>
<gene>
    <name evidence="7" type="ORF">GSM42_11515</name>
</gene>
<dbReference type="RefSeq" id="WP_160801686.1">
    <property type="nucleotide sequence ID" value="NZ_WUUL01000007.1"/>
</dbReference>
<accession>A0A6I4VRY0</accession>
<reference evidence="7 8" key="1">
    <citation type="submission" date="2019-12" db="EMBL/GenBank/DDBJ databases">
        <title>Whole-genome analyses of novel actinobacteria.</title>
        <authorList>
            <person name="Sahin N."/>
            <person name="Saygin H."/>
        </authorList>
    </citation>
    <scope>NUCLEOTIDE SEQUENCE [LARGE SCALE GENOMIC DNA]</scope>
    <source>
        <strain evidence="7 8">KC615</strain>
    </source>
</reference>
<dbReference type="Proteomes" id="UP000430692">
    <property type="component" value="Unassembled WGS sequence"/>
</dbReference>
<dbReference type="Pfam" id="PF03717">
    <property type="entry name" value="PBP_dimer"/>
    <property type="match status" value="1"/>
</dbReference>
<sequence length="590" mass="65120">MKKWRTWIVLFVLVGLFSGLIYRLYQIQVGSTHSFSVAQKDLIALAEKVQSREVILNSRRGKILDRYGKPLVGELQWRLFVFPQSEEQLDLRRDQLTRLSSLLNISYHTLKQKLISLERPAVLSSFVLNPDQVTQVNNLHIPGIIPVQSDNRMTEGQVAKQVIGRLIRNAYVLKDRYANEVESGQFSLQSRFGMTGLEYAFESFLHGEGESLVRFVTDGRGKALNGIQVKVTASEPGRPHTPRNIQTTLDSRIQIKVEEMLKKENIEEGAVVVQDIATGDILAMAGVSNNKDDSQTPWVNEALVETTPGSIFKTVVAVAALEEGVSSPNSSYACKGSLDGKYHLRDADGGAHGKQTFSKAYANSCNIVLGSIAEKLGGTKLQAYAKRLGLAQRIGWRGKAPGDDNFSQLPEESTGLIYAKGTSLKDKGAAVQTGIGQRDVKVTPLQAANMITALFHRGMPIQPRIVTGIQDAHGKSIYTFTNKYMPHAKPLKASTIDAVKQMMRMVVTKGTARSLSDENWQLSGKTGTAQVGVNKSLYNKWMVGFAPYSKPQYAVSVVIKNVKNANDARAKNIYREVMEVLHSLTPMKTP</sequence>
<keyword evidence="4" id="KW-1133">Transmembrane helix</keyword>